<dbReference type="EMBL" id="BSYO01000011">
    <property type="protein sequence ID" value="GMH12205.1"/>
    <property type="molecule type" value="Genomic_DNA"/>
</dbReference>
<gene>
    <name evidence="1" type="ORF">Nepgr_014046</name>
</gene>
<keyword evidence="2" id="KW-1185">Reference proteome</keyword>
<dbReference type="AlphaFoldDB" id="A0AAD3SJZ2"/>
<accession>A0AAD3SJZ2</accession>
<evidence type="ECO:0000313" key="2">
    <source>
        <dbReference type="Proteomes" id="UP001279734"/>
    </source>
</evidence>
<sequence length="172" mass="19924">MVYAGIKASNIECTIRLLNINLTTKSKVTNCDSACTMLKYTFPLFSSIGFYKSITHDFLKYSFIVPAMQRSIILKYYGIAATSSIAQWDSLIYKRAELYQFLQPNPKGFRLKQKFSLEKFMDSDEHKEEYPRRRKVAGDAEAAPKDQFTMFLLKIVRSTSQSYCVRQYIISL</sequence>
<dbReference type="Proteomes" id="UP001279734">
    <property type="component" value="Unassembled WGS sequence"/>
</dbReference>
<reference evidence="1" key="1">
    <citation type="submission" date="2023-05" db="EMBL/GenBank/DDBJ databases">
        <title>Nepenthes gracilis genome sequencing.</title>
        <authorList>
            <person name="Fukushima K."/>
        </authorList>
    </citation>
    <scope>NUCLEOTIDE SEQUENCE</scope>
    <source>
        <strain evidence="1">SING2019-196</strain>
    </source>
</reference>
<organism evidence="1 2">
    <name type="scientific">Nepenthes gracilis</name>
    <name type="common">Slender pitcher plant</name>
    <dbReference type="NCBI Taxonomy" id="150966"/>
    <lineage>
        <taxon>Eukaryota</taxon>
        <taxon>Viridiplantae</taxon>
        <taxon>Streptophyta</taxon>
        <taxon>Embryophyta</taxon>
        <taxon>Tracheophyta</taxon>
        <taxon>Spermatophyta</taxon>
        <taxon>Magnoliopsida</taxon>
        <taxon>eudicotyledons</taxon>
        <taxon>Gunneridae</taxon>
        <taxon>Pentapetalae</taxon>
        <taxon>Caryophyllales</taxon>
        <taxon>Nepenthaceae</taxon>
        <taxon>Nepenthes</taxon>
    </lineage>
</organism>
<comment type="caution">
    <text evidence="1">The sequence shown here is derived from an EMBL/GenBank/DDBJ whole genome shotgun (WGS) entry which is preliminary data.</text>
</comment>
<protein>
    <submittedName>
        <fullName evidence="1">Uncharacterized protein</fullName>
    </submittedName>
</protein>
<proteinExistence type="predicted"/>
<name>A0AAD3SJZ2_NEPGR</name>
<evidence type="ECO:0000313" key="1">
    <source>
        <dbReference type="EMBL" id="GMH12205.1"/>
    </source>
</evidence>